<keyword evidence="9" id="KW-1185">Reference proteome</keyword>
<dbReference type="Pfam" id="PF02796">
    <property type="entry name" value="HTH_7"/>
    <property type="match status" value="1"/>
</dbReference>
<sequence length="187" mass="21322">MTHQQVGYARVSTQDQNLELQIDALQNHGCHKIFTDHLSGSKDKDQRPGLKEALNYLWEGDALVIWRLDRLGRSLQHLIEIAQHLERHNMHLVVLQEKIDTSTAGGTLFFHLFGALAEFERSLIRERTLAGLQAARARGRLGGRPKSLTQKQVELAQEMLKHPQATMAEVAEAFQVSKMTLYRHLKK</sequence>
<evidence type="ECO:0000313" key="9">
    <source>
        <dbReference type="Proteomes" id="UP000321306"/>
    </source>
</evidence>
<dbReference type="CDD" id="cd00569">
    <property type="entry name" value="HTH_Hin_like"/>
    <property type="match status" value="1"/>
</dbReference>
<reference evidence="8 9" key="1">
    <citation type="submission" date="2019-07" db="EMBL/GenBank/DDBJ databases">
        <title>Whole genome shotgun sequence of Deinococcus cellulosilyticus NBRC 106333.</title>
        <authorList>
            <person name="Hosoyama A."/>
            <person name="Uohara A."/>
            <person name="Ohji S."/>
            <person name="Ichikawa N."/>
        </authorList>
    </citation>
    <scope>NUCLEOTIDE SEQUENCE [LARGE SCALE GENOMIC DNA]</scope>
    <source>
        <strain evidence="8 9">NBRC 106333</strain>
    </source>
</reference>
<dbReference type="PROSITE" id="PS51736">
    <property type="entry name" value="RECOMBINASES_3"/>
    <property type="match status" value="1"/>
</dbReference>
<dbReference type="SUPFAM" id="SSF46689">
    <property type="entry name" value="Homeodomain-like"/>
    <property type="match status" value="1"/>
</dbReference>
<dbReference type="RefSeq" id="WP_146883090.1">
    <property type="nucleotide sequence ID" value="NZ_BJXB01000004.1"/>
</dbReference>
<feature type="active site" description="O-(5'-phospho-DNA)-serine intermediate" evidence="5 6">
    <location>
        <position position="12"/>
    </location>
</feature>
<evidence type="ECO:0000256" key="6">
    <source>
        <dbReference type="PROSITE-ProRule" id="PRU10137"/>
    </source>
</evidence>
<evidence type="ECO:0000256" key="3">
    <source>
        <dbReference type="ARBA" id="ARBA00023125"/>
    </source>
</evidence>
<dbReference type="Proteomes" id="UP000321306">
    <property type="component" value="Unassembled WGS sequence"/>
</dbReference>
<evidence type="ECO:0000256" key="2">
    <source>
        <dbReference type="ARBA" id="ARBA00022908"/>
    </source>
</evidence>
<dbReference type="PANTHER" id="PTHR30461">
    <property type="entry name" value="DNA-INVERTASE FROM LAMBDOID PROPHAGE"/>
    <property type="match status" value="1"/>
</dbReference>
<dbReference type="Pfam" id="PF00239">
    <property type="entry name" value="Resolvase"/>
    <property type="match status" value="1"/>
</dbReference>
<organism evidence="8 9">
    <name type="scientific">Deinococcus cellulosilyticus (strain DSM 18568 / NBRC 106333 / KACC 11606 / 5516J-15)</name>
    <dbReference type="NCBI Taxonomy" id="1223518"/>
    <lineage>
        <taxon>Bacteria</taxon>
        <taxon>Thermotogati</taxon>
        <taxon>Deinococcota</taxon>
        <taxon>Deinococci</taxon>
        <taxon>Deinococcales</taxon>
        <taxon>Deinococcaceae</taxon>
        <taxon>Deinococcus</taxon>
    </lineage>
</organism>
<dbReference type="InterPro" id="IPR050639">
    <property type="entry name" value="SSR_resolvase"/>
</dbReference>
<evidence type="ECO:0000256" key="5">
    <source>
        <dbReference type="PIRSR" id="PIRSR606118-50"/>
    </source>
</evidence>
<comment type="caution">
    <text evidence="8">The sequence shown here is derived from an EMBL/GenBank/DDBJ whole genome shotgun (WGS) entry which is preliminary data.</text>
</comment>
<keyword evidence="3" id="KW-0238">DNA-binding</keyword>
<dbReference type="GO" id="GO:0003677">
    <property type="term" value="F:DNA binding"/>
    <property type="evidence" value="ECO:0007669"/>
    <property type="project" value="UniProtKB-KW"/>
</dbReference>
<dbReference type="AlphaFoldDB" id="A0A511MYF6"/>
<dbReference type="GO" id="GO:0015074">
    <property type="term" value="P:DNA integration"/>
    <property type="evidence" value="ECO:0007669"/>
    <property type="project" value="UniProtKB-KW"/>
</dbReference>
<dbReference type="InterPro" id="IPR006118">
    <property type="entry name" value="Recombinase_CS"/>
</dbReference>
<protein>
    <submittedName>
        <fullName evidence="8">Resolvase</fullName>
    </submittedName>
</protein>
<evidence type="ECO:0000259" key="7">
    <source>
        <dbReference type="PROSITE" id="PS51736"/>
    </source>
</evidence>
<proteinExistence type="inferred from homology"/>
<keyword evidence="2" id="KW-0229">DNA integration</keyword>
<evidence type="ECO:0000256" key="1">
    <source>
        <dbReference type="ARBA" id="ARBA00009913"/>
    </source>
</evidence>
<dbReference type="OrthoDB" id="9797501at2"/>
<dbReference type="PROSITE" id="PS00398">
    <property type="entry name" value="RECOMBINASES_2"/>
    <property type="match status" value="1"/>
</dbReference>
<dbReference type="InterPro" id="IPR036162">
    <property type="entry name" value="Resolvase-like_N_sf"/>
</dbReference>
<dbReference type="Gene3D" id="3.40.50.1390">
    <property type="entry name" value="Resolvase, N-terminal catalytic domain"/>
    <property type="match status" value="1"/>
</dbReference>
<dbReference type="CDD" id="cd03768">
    <property type="entry name" value="SR_ResInv"/>
    <property type="match status" value="1"/>
</dbReference>
<dbReference type="InterPro" id="IPR006120">
    <property type="entry name" value="Resolvase_HTH_dom"/>
</dbReference>
<dbReference type="SUPFAM" id="SSF53041">
    <property type="entry name" value="Resolvase-like"/>
    <property type="match status" value="1"/>
</dbReference>
<dbReference type="SMART" id="SM00857">
    <property type="entry name" value="Resolvase"/>
    <property type="match status" value="1"/>
</dbReference>
<evidence type="ECO:0000256" key="4">
    <source>
        <dbReference type="ARBA" id="ARBA00023172"/>
    </source>
</evidence>
<comment type="similarity">
    <text evidence="1">Belongs to the site-specific recombinase resolvase family.</text>
</comment>
<dbReference type="GO" id="GO:0000150">
    <property type="term" value="F:DNA strand exchange activity"/>
    <property type="evidence" value="ECO:0007669"/>
    <property type="project" value="InterPro"/>
</dbReference>
<dbReference type="InterPro" id="IPR009057">
    <property type="entry name" value="Homeodomain-like_sf"/>
</dbReference>
<dbReference type="PANTHER" id="PTHR30461:SF2">
    <property type="entry name" value="SERINE RECOMBINASE PINE-RELATED"/>
    <property type="match status" value="1"/>
</dbReference>
<evidence type="ECO:0000313" key="8">
    <source>
        <dbReference type="EMBL" id="GEM45624.1"/>
    </source>
</evidence>
<gene>
    <name evidence="8" type="ORF">DC3_12590</name>
</gene>
<name>A0A511MYF6_DEIC1</name>
<dbReference type="Gene3D" id="1.10.10.60">
    <property type="entry name" value="Homeodomain-like"/>
    <property type="match status" value="1"/>
</dbReference>
<feature type="domain" description="Resolvase/invertase-type recombinase catalytic" evidence="7">
    <location>
        <begin position="4"/>
        <end position="139"/>
    </location>
</feature>
<dbReference type="PROSITE" id="PS00397">
    <property type="entry name" value="RECOMBINASES_1"/>
    <property type="match status" value="1"/>
</dbReference>
<dbReference type="EMBL" id="BJXB01000004">
    <property type="protein sequence ID" value="GEM45624.1"/>
    <property type="molecule type" value="Genomic_DNA"/>
</dbReference>
<dbReference type="FunFam" id="3.40.50.1390:FF:000001">
    <property type="entry name" value="DNA recombinase"/>
    <property type="match status" value="1"/>
</dbReference>
<accession>A0A511MYF6</accession>
<dbReference type="InterPro" id="IPR006119">
    <property type="entry name" value="Resolv_N"/>
</dbReference>
<keyword evidence="4" id="KW-0233">DNA recombination</keyword>